<dbReference type="EMBL" id="AUPL01000966">
    <property type="protein sequence ID" value="ESL11287.1"/>
    <property type="molecule type" value="Genomic_DNA"/>
</dbReference>
<reference evidence="2 3" key="1">
    <citation type="submission" date="2013-07" db="EMBL/GenBank/DDBJ databases">
        <authorList>
            <person name="Stoco P.H."/>
            <person name="Wagner G."/>
            <person name="Gerber A."/>
            <person name="Zaha A."/>
            <person name="Thompson C."/>
            <person name="Bartholomeu D.C."/>
            <person name="Luckemeyer D.D."/>
            <person name="Bahia D."/>
            <person name="Loreto E."/>
            <person name="Prestes E.B."/>
            <person name="Lima F.M."/>
            <person name="Rodrigues-Luiz G."/>
            <person name="Vallejo G.A."/>
            <person name="Filho J.F."/>
            <person name="Monteiro K.M."/>
            <person name="Tyler K.M."/>
            <person name="de Almeida L.G."/>
            <person name="Ortiz M.F."/>
            <person name="Siervo M.A."/>
            <person name="de Moraes M.H."/>
            <person name="Cunha O.L."/>
            <person name="Mendonca-Neto R."/>
            <person name="Silva R."/>
            <person name="Teixeira S.M."/>
            <person name="Murta S.M."/>
            <person name="Sincero T.C."/>
            <person name="Mendes T.A."/>
            <person name="Urmenyi T.P."/>
            <person name="Silva V.G."/>
            <person name="da Rocha W.D."/>
            <person name="Andersson B."/>
            <person name="Romanha A.J."/>
            <person name="Steindel M."/>
            <person name="de Vasconcelos A.T."/>
            <person name="Grisard E.C."/>
        </authorList>
    </citation>
    <scope>NUCLEOTIDE SEQUENCE [LARGE SCALE GENOMIC DNA]</scope>
    <source>
        <strain evidence="2 3">SC58</strain>
    </source>
</reference>
<keyword evidence="3" id="KW-1185">Reference proteome</keyword>
<proteinExistence type="predicted"/>
<evidence type="ECO:0000313" key="3">
    <source>
        <dbReference type="Proteomes" id="UP000031737"/>
    </source>
</evidence>
<evidence type="ECO:0000256" key="1">
    <source>
        <dbReference type="SAM" id="MobiDB-lite"/>
    </source>
</evidence>
<name>A0A061JD73_TRYRA</name>
<dbReference type="VEuPathDB" id="TriTrypDB:TRSC58_00966"/>
<sequence length="649" mass="70699">MMRFSALARCASAGGSLSSRLAELAQRVEEHLASRGTAATAHDDGLWKQVLSTAHCARSLKETDTALAIVFRLLRCGCRPSCGAVWPGLIRDLAPYSDVEANAVLSYPGVPEGSDGGRGATPAQPARELGEMPAVGSELDMADMPPLLRPTRATLLMTGGVVPLSARVPCSDGGALSALLEVFCSAYDASDGSGGGDNELTVAYLQEVSAAVVSALQPITATLFLTELSPLARALLRFFGLLFQFSARQSVKQPHLAEQFAKKLTKLLPDNALGARIVLLFLAERHAEFGDEMMHLPLVRLAARGVWRHYEKHESFSCLRHLRRVNEAVDVTLQRNANSGNPLAMDEADEAALRLLLSLALLRAMRVEAISPDVFLSDAVDIVDRAPMTLSIEYELIVAKVQLLDLFLDDAASSSAIYDNLLQSLRAIVELRPRENVDGDTSAATGATPQEMKGEEEEEEEARVLARQHFQEAHRLVLTAFARSQVEERLNQAYTILVTHKYHGLVIAKDAVNPLLDALSRRGDCRVFNIVDLCVLYSGSHIDYDTITYLFRACRVAGDFYRARTLYQLLRDMIPGFLLRAPEAIKDTLQELKILPPEPAHLFPASLAVDGDEAAAAVSYEGVLADEALAARQRGPIRELPTKRTETPS</sequence>
<protein>
    <submittedName>
        <fullName evidence="2">Uncharacterized protein</fullName>
    </submittedName>
</protein>
<accession>A0A061JD73</accession>
<evidence type="ECO:0000313" key="2">
    <source>
        <dbReference type="EMBL" id="ESL11287.1"/>
    </source>
</evidence>
<dbReference type="OrthoDB" id="272628at2759"/>
<gene>
    <name evidence="2" type="ORF">TRSC58_00966</name>
</gene>
<feature type="region of interest" description="Disordered" evidence="1">
    <location>
        <begin position="107"/>
        <end position="126"/>
    </location>
</feature>
<dbReference type="AlphaFoldDB" id="A0A061JD73"/>
<feature type="region of interest" description="Disordered" evidence="1">
    <location>
        <begin position="437"/>
        <end position="459"/>
    </location>
</feature>
<dbReference type="Proteomes" id="UP000031737">
    <property type="component" value="Unassembled WGS sequence"/>
</dbReference>
<comment type="caution">
    <text evidence="2">The sequence shown here is derived from an EMBL/GenBank/DDBJ whole genome shotgun (WGS) entry which is preliminary data.</text>
</comment>
<organism evidence="2 3">
    <name type="scientific">Trypanosoma rangeli SC58</name>
    <dbReference type="NCBI Taxonomy" id="429131"/>
    <lineage>
        <taxon>Eukaryota</taxon>
        <taxon>Discoba</taxon>
        <taxon>Euglenozoa</taxon>
        <taxon>Kinetoplastea</taxon>
        <taxon>Metakinetoplastina</taxon>
        <taxon>Trypanosomatida</taxon>
        <taxon>Trypanosomatidae</taxon>
        <taxon>Trypanosoma</taxon>
        <taxon>Herpetosoma</taxon>
    </lineage>
</organism>